<feature type="non-terminal residue" evidence="1">
    <location>
        <position position="152"/>
    </location>
</feature>
<accession>A0A6B3C8F7</accession>
<dbReference type="EMBL" id="JAAGLU010000156">
    <property type="protein sequence ID" value="NEC92736.1"/>
    <property type="molecule type" value="Genomic_DNA"/>
</dbReference>
<dbReference type="Gene3D" id="3.40.50.150">
    <property type="entry name" value="Vaccinia Virus protein VP39"/>
    <property type="match status" value="1"/>
</dbReference>
<protein>
    <submittedName>
        <fullName evidence="1">Methyltransferase domain-containing protein</fullName>
    </submittedName>
</protein>
<dbReference type="SUPFAM" id="SSF53335">
    <property type="entry name" value="S-adenosyl-L-methionine-dependent methyltransferases"/>
    <property type="match status" value="1"/>
</dbReference>
<dbReference type="InterPro" id="IPR029063">
    <property type="entry name" value="SAM-dependent_MTases_sf"/>
</dbReference>
<dbReference type="AlphaFoldDB" id="A0A6B3C8F7"/>
<keyword evidence="1" id="KW-0489">Methyltransferase</keyword>
<keyword evidence="1" id="KW-0808">Transferase</keyword>
<dbReference type="CDD" id="cd02440">
    <property type="entry name" value="AdoMet_MTases"/>
    <property type="match status" value="1"/>
</dbReference>
<comment type="caution">
    <text evidence="1">The sequence shown here is derived from an EMBL/GenBank/DDBJ whole genome shotgun (WGS) entry which is preliminary data.</text>
</comment>
<proteinExistence type="predicted"/>
<dbReference type="Pfam" id="PF01135">
    <property type="entry name" value="PCMT"/>
    <property type="match status" value="1"/>
</dbReference>
<evidence type="ECO:0000313" key="1">
    <source>
        <dbReference type="EMBL" id="NEC92736.1"/>
    </source>
</evidence>
<organism evidence="1">
    <name type="scientific">Streptomyces sp. SID12501</name>
    <dbReference type="NCBI Taxonomy" id="2706042"/>
    <lineage>
        <taxon>Bacteria</taxon>
        <taxon>Bacillati</taxon>
        <taxon>Actinomycetota</taxon>
        <taxon>Actinomycetes</taxon>
        <taxon>Kitasatosporales</taxon>
        <taxon>Streptomycetaceae</taxon>
        <taxon>Streptomyces</taxon>
    </lineage>
</organism>
<sequence>MADMEQRGEWPAASSWIRSAVDAVPRHLFAPDRLWSWDGHRYVAVDRGADADAWADVVYGSPYDAAVTQVTDGLPSSSLSCQSVVVDMLDSLRLEAGMRVLELGTGTGWNAALLAWRAGPGQVTSIEVDQGLADQARRRLEASHAEVTVEAA</sequence>
<dbReference type="GO" id="GO:0008168">
    <property type="term" value="F:methyltransferase activity"/>
    <property type="evidence" value="ECO:0007669"/>
    <property type="project" value="UniProtKB-KW"/>
</dbReference>
<dbReference type="GO" id="GO:0032259">
    <property type="term" value="P:methylation"/>
    <property type="evidence" value="ECO:0007669"/>
    <property type="project" value="UniProtKB-KW"/>
</dbReference>
<dbReference type="RefSeq" id="WP_164324672.1">
    <property type="nucleotide sequence ID" value="NZ_JAAGLU010000156.1"/>
</dbReference>
<name>A0A6B3C8F7_9ACTN</name>
<gene>
    <name evidence="1" type="ORF">G3I71_44965</name>
</gene>
<reference evidence="1" key="1">
    <citation type="submission" date="2020-01" db="EMBL/GenBank/DDBJ databases">
        <title>Insect and environment-associated Actinomycetes.</title>
        <authorList>
            <person name="Currrie C."/>
            <person name="Chevrette M."/>
            <person name="Carlson C."/>
            <person name="Stubbendieck R."/>
            <person name="Wendt-Pienkowski E."/>
        </authorList>
    </citation>
    <scope>NUCLEOTIDE SEQUENCE</scope>
    <source>
        <strain evidence="1">SID12501</strain>
    </source>
</reference>